<evidence type="ECO:0000313" key="5">
    <source>
        <dbReference type="Proteomes" id="UP000269412"/>
    </source>
</evidence>
<sequence>MSIARKNEVFLPSLLDEIFKPDWFGGIENHGAKIPPVNILESDEFFEIELLIPGRKKEEFVIDIDKNILSVSVSNEEKKEVEKEQSNRKYTKREFRKLAFKRAFNLPDSIAEEKVSAAYEDGILKFVLPKKEEALPKEKRQISL</sequence>
<comment type="caution">
    <text evidence="4">The sequence shown here is derived from an EMBL/GenBank/DDBJ whole genome shotgun (WGS) entry which is preliminary data.</text>
</comment>
<dbReference type="CDD" id="cd06464">
    <property type="entry name" value="ACD_sHsps-like"/>
    <property type="match status" value="1"/>
</dbReference>
<dbReference type="SUPFAM" id="SSF49764">
    <property type="entry name" value="HSP20-like chaperones"/>
    <property type="match status" value="1"/>
</dbReference>
<dbReference type="InterPro" id="IPR002068">
    <property type="entry name" value="A-crystallin/Hsp20_dom"/>
</dbReference>
<keyword evidence="5" id="KW-1185">Reference proteome</keyword>
<evidence type="ECO:0000313" key="4">
    <source>
        <dbReference type="EMBL" id="RKR12296.1"/>
    </source>
</evidence>
<feature type="domain" description="SHSP" evidence="3">
    <location>
        <begin position="28"/>
        <end position="144"/>
    </location>
</feature>
<name>A0A495E683_9FLAO</name>
<dbReference type="PROSITE" id="PS01031">
    <property type="entry name" value="SHSP"/>
    <property type="match status" value="1"/>
</dbReference>
<dbReference type="OrthoDB" id="9814487at2"/>
<gene>
    <name evidence="4" type="ORF">CLV91_2422</name>
</gene>
<reference evidence="4" key="1">
    <citation type="submission" date="2018-10" db="EMBL/GenBank/DDBJ databases">
        <title>Genomic Encyclopedia of Archaeal and Bacterial Type Strains, Phase II (KMG-II): from individual species to whole genera.</title>
        <authorList>
            <person name="Goeker M."/>
        </authorList>
    </citation>
    <scope>NUCLEOTIDE SEQUENCE [LARGE SCALE GENOMIC DNA]</scope>
    <source>
        <strain evidence="4">DSM 25230</strain>
    </source>
</reference>
<comment type="similarity">
    <text evidence="1 2">Belongs to the small heat shock protein (HSP20) family.</text>
</comment>
<dbReference type="RefSeq" id="WP_121068231.1">
    <property type="nucleotide sequence ID" value="NZ_RBIQ01000009.1"/>
</dbReference>
<dbReference type="Gene3D" id="2.60.40.790">
    <property type="match status" value="1"/>
</dbReference>
<evidence type="ECO:0000256" key="2">
    <source>
        <dbReference type="RuleBase" id="RU003616"/>
    </source>
</evidence>
<organism evidence="4 5">
    <name type="scientific">Maribacter vaceletii</name>
    <dbReference type="NCBI Taxonomy" id="1206816"/>
    <lineage>
        <taxon>Bacteria</taxon>
        <taxon>Pseudomonadati</taxon>
        <taxon>Bacteroidota</taxon>
        <taxon>Flavobacteriia</taxon>
        <taxon>Flavobacteriales</taxon>
        <taxon>Flavobacteriaceae</taxon>
        <taxon>Maribacter</taxon>
    </lineage>
</organism>
<dbReference type="Proteomes" id="UP000269412">
    <property type="component" value="Unassembled WGS sequence"/>
</dbReference>
<accession>A0A495E683</accession>
<protein>
    <submittedName>
        <fullName evidence="4">HSP20 family protein</fullName>
    </submittedName>
</protein>
<dbReference type="InterPro" id="IPR008978">
    <property type="entry name" value="HSP20-like_chaperone"/>
</dbReference>
<evidence type="ECO:0000259" key="3">
    <source>
        <dbReference type="PROSITE" id="PS01031"/>
    </source>
</evidence>
<dbReference type="InterPro" id="IPR031107">
    <property type="entry name" value="Small_HSP"/>
</dbReference>
<dbReference type="EMBL" id="RBIQ01000009">
    <property type="protein sequence ID" value="RKR12296.1"/>
    <property type="molecule type" value="Genomic_DNA"/>
</dbReference>
<dbReference type="Pfam" id="PF00011">
    <property type="entry name" value="HSP20"/>
    <property type="match status" value="1"/>
</dbReference>
<proteinExistence type="inferred from homology"/>
<evidence type="ECO:0000256" key="1">
    <source>
        <dbReference type="PROSITE-ProRule" id="PRU00285"/>
    </source>
</evidence>
<dbReference type="PANTHER" id="PTHR11527">
    <property type="entry name" value="HEAT-SHOCK PROTEIN 20 FAMILY MEMBER"/>
    <property type="match status" value="1"/>
</dbReference>
<dbReference type="AlphaFoldDB" id="A0A495E683"/>